<dbReference type="Pfam" id="PF01070">
    <property type="entry name" value="FMN_dh"/>
    <property type="match status" value="2"/>
</dbReference>
<dbReference type="Pfam" id="PF13561">
    <property type="entry name" value="adh_short_C2"/>
    <property type="match status" value="1"/>
</dbReference>
<keyword evidence="3" id="KW-0560">Oxidoreductase</keyword>
<dbReference type="GO" id="GO:0016491">
    <property type="term" value="F:oxidoreductase activity"/>
    <property type="evidence" value="ECO:0007669"/>
    <property type="project" value="UniProtKB-KW"/>
</dbReference>
<organism evidence="5 6">
    <name type="scientific">Colletotrichum karsti</name>
    <dbReference type="NCBI Taxonomy" id="1095194"/>
    <lineage>
        <taxon>Eukaryota</taxon>
        <taxon>Fungi</taxon>
        <taxon>Dikarya</taxon>
        <taxon>Ascomycota</taxon>
        <taxon>Pezizomycotina</taxon>
        <taxon>Sordariomycetes</taxon>
        <taxon>Hypocreomycetidae</taxon>
        <taxon>Glomerellales</taxon>
        <taxon>Glomerellaceae</taxon>
        <taxon>Colletotrichum</taxon>
        <taxon>Colletotrichum boninense species complex</taxon>
    </lineage>
</organism>
<evidence type="ECO:0000256" key="2">
    <source>
        <dbReference type="ARBA" id="ARBA00022857"/>
    </source>
</evidence>
<dbReference type="PRINTS" id="PR00081">
    <property type="entry name" value="GDHRDH"/>
</dbReference>
<dbReference type="FunFam" id="3.40.50.720:FF:000084">
    <property type="entry name" value="Short-chain dehydrogenase reductase"/>
    <property type="match status" value="1"/>
</dbReference>
<dbReference type="InterPro" id="IPR013785">
    <property type="entry name" value="Aldolase_TIM"/>
</dbReference>
<dbReference type="PROSITE" id="PS51349">
    <property type="entry name" value="FMN_HYDROXY_ACID_DH_2"/>
    <property type="match status" value="1"/>
</dbReference>
<dbReference type="PANTHER" id="PTHR10578">
    <property type="entry name" value="S -2-HYDROXY-ACID OXIDASE-RELATED"/>
    <property type="match status" value="1"/>
</dbReference>
<dbReference type="InterPro" id="IPR020904">
    <property type="entry name" value="Sc_DH/Rdtase_CS"/>
</dbReference>
<protein>
    <submittedName>
        <fullName evidence="5">FMN-dependent dehydrogenase</fullName>
    </submittedName>
</protein>
<dbReference type="InterPro" id="IPR000262">
    <property type="entry name" value="FMN-dep_DH"/>
</dbReference>
<evidence type="ECO:0000256" key="1">
    <source>
        <dbReference type="ARBA" id="ARBA00001917"/>
    </source>
</evidence>
<reference evidence="5" key="2">
    <citation type="submission" date="2020-11" db="EMBL/GenBank/DDBJ databases">
        <title>Whole genome sequencing of Colletotrichum sp.</title>
        <authorList>
            <person name="Li H."/>
        </authorList>
    </citation>
    <scope>NUCLEOTIDE SEQUENCE</scope>
    <source>
        <strain evidence="5">CkLH20</strain>
    </source>
</reference>
<dbReference type="SUPFAM" id="SSF51395">
    <property type="entry name" value="FMN-linked oxidoreductases"/>
    <property type="match status" value="1"/>
</dbReference>
<comment type="cofactor">
    <cofactor evidence="1">
        <name>FMN</name>
        <dbReference type="ChEBI" id="CHEBI:58210"/>
    </cofactor>
</comment>
<dbReference type="GeneID" id="62161567"/>
<dbReference type="InterPro" id="IPR002347">
    <property type="entry name" value="SDR_fam"/>
</dbReference>
<keyword evidence="6" id="KW-1185">Reference proteome</keyword>
<dbReference type="EMBL" id="JAATWM020000016">
    <property type="protein sequence ID" value="KAF9876929.1"/>
    <property type="molecule type" value="Genomic_DNA"/>
</dbReference>
<evidence type="ECO:0000313" key="5">
    <source>
        <dbReference type="EMBL" id="KAF9876929.1"/>
    </source>
</evidence>
<dbReference type="InterPro" id="IPR036291">
    <property type="entry name" value="NAD(P)-bd_dom_sf"/>
</dbReference>
<sequence>MSSSDAPAATGAVQVQPILTLKGKVIAVTGGNRGIGLGVAECCLLNGADKVYSIDLAAPGEEFEAASKQFPGRLFNVQANVTEEESITAAIDKIVGEAGAIHGIVANAGRTNHKAALDFTKEEIETLFGVNLFGAFYTARAAARVFIKLGIKGSVVFTASMASYRPNKRVPSAPYGASKAGIRNMAHTLAMEWAKYGIRVNSVSPGLVRTAMTYWVPQQPDWEQQLKYYGGMPRLAEVQELGGAYVYLLSDAASYTTSIDIPVNGVIGIQFTMRSSLFIAAQFAAAAFAAEPWENEVDTGFVTYLDGTNYTKGTQPLLKDIRAIPDFDWAARQKLDNQKYSFYRTGTAGEFSYRHNLDVWQKVQLRSKHLSDVTKLNETMATTILGYNFSAPLFIAPAARAAYGDEAAELNLVRAAGNENILYIPSMYASKSIEEIATGKVNNTLNGPQVIFQQIYTNGNLSVTWENIRRAEATGAKAIVWTIDAPGDSVRHRAARYDTTNANSVSSALTWDIYDQMVNQTSLPIILKGITTADEALLAIEKGAKAIYISNHGGRQLDHTPGPLEIAYEIYRNAPEVFQKIDVIADSGVRYGNDVLKLLALGVKAVGMGRPFMYANCYGLEGVTKAINIMKTEIVRDGAQMGATNLHNISMSFLNTRQLEQNVYLFDKQ</sequence>
<dbReference type="Gene3D" id="3.40.50.720">
    <property type="entry name" value="NAD(P)-binding Rossmann-like Domain"/>
    <property type="match status" value="1"/>
</dbReference>
<dbReference type="AlphaFoldDB" id="A0A9P6LI37"/>
<dbReference type="PROSITE" id="PS00061">
    <property type="entry name" value="ADH_SHORT"/>
    <property type="match status" value="1"/>
</dbReference>
<reference evidence="5" key="1">
    <citation type="submission" date="2020-03" db="EMBL/GenBank/DDBJ databases">
        <authorList>
            <person name="He L."/>
        </authorList>
    </citation>
    <scope>NUCLEOTIDE SEQUENCE</scope>
    <source>
        <strain evidence="5">CkLH20</strain>
    </source>
</reference>
<dbReference type="Gene3D" id="3.20.20.70">
    <property type="entry name" value="Aldolase class I"/>
    <property type="match status" value="1"/>
</dbReference>
<dbReference type="RefSeq" id="XP_038746390.1">
    <property type="nucleotide sequence ID" value="XM_038888493.1"/>
</dbReference>
<dbReference type="InterPro" id="IPR008259">
    <property type="entry name" value="FMN_hydac_DH_AS"/>
</dbReference>
<gene>
    <name evidence="5" type="ORF">CkaCkLH20_05775</name>
</gene>
<proteinExistence type="predicted"/>
<accession>A0A9P6LI37</accession>
<dbReference type="Proteomes" id="UP000781932">
    <property type="component" value="Unassembled WGS sequence"/>
</dbReference>
<dbReference type="InterPro" id="IPR037396">
    <property type="entry name" value="FMN_HAD"/>
</dbReference>
<dbReference type="SUPFAM" id="SSF51735">
    <property type="entry name" value="NAD(P)-binding Rossmann-fold domains"/>
    <property type="match status" value="1"/>
</dbReference>
<dbReference type="PANTHER" id="PTHR10578:SF140">
    <property type="entry name" value="FMN HYDROXY ACID DEHYDROGENASE DOMAIN-CONTAINING PROTEIN"/>
    <property type="match status" value="1"/>
</dbReference>
<dbReference type="PROSITE" id="PS00557">
    <property type="entry name" value="FMN_HYDROXY_ACID_DH_1"/>
    <property type="match status" value="1"/>
</dbReference>
<feature type="domain" description="FMN hydroxy acid dehydrogenase" evidence="4">
    <location>
        <begin position="316"/>
        <end position="659"/>
    </location>
</feature>
<evidence type="ECO:0000256" key="3">
    <source>
        <dbReference type="ARBA" id="ARBA00023002"/>
    </source>
</evidence>
<dbReference type="OrthoDB" id="1925334at2759"/>
<name>A0A9P6LI37_9PEZI</name>
<evidence type="ECO:0000313" key="6">
    <source>
        <dbReference type="Proteomes" id="UP000781932"/>
    </source>
</evidence>
<comment type="caution">
    <text evidence="5">The sequence shown here is derived from an EMBL/GenBank/DDBJ whole genome shotgun (WGS) entry which is preliminary data.</text>
</comment>
<evidence type="ECO:0000259" key="4">
    <source>
        <dbReference type="PROSITE" id="PS51349"/>
    </source>
</evidence>
<keyword evidence="2" id="KW-0521">NADP</keyword>